<accession>A0ABT4KLZ5</accession>
<dbReference type="NCBIfam" id="NF038137">
    <property type="entry name" value="leader_TrpLE_al"/>
    <property type="match status" value="1"/>
</dbReference>
<sequence>MMNARNISIWWWAR</sequence>
<reference evidence="1" key="1">
    <citation type="submission" date="2022-10" db="EMBL/GenBank/DDBJ databases">
        <title>Whole genome sequencing of three plant growth promoting bacteria isolated from Vachellia tortilis subsp. raddiana in Morocco.</title>
        <authorList>
            <person name="Hnini M."/>
            <person name="Zouagui R."/>
            <person name="Zouagui H."/>
            <person name="Chemao Elfihri M.-W."/>
            <person name="Ibrahimi A."/>
            <person name="Sbabou L."/>
            <person name="Aurag J."/>
        </authorList>
    </citation>
    <scope>NUCLEOTIDE SEQUENCE</scope>
    <source>
        <strain evidence="1">LMR678</strain>
    </source>
</reference>
<proteinExistence type="predicted"/>
<dbReference type="EMBL" id="JAPVOI010000004">
    <property type="protein sequence ID" value="MCZ4091947.1"/>
    <property type="molecule type" value="Genomic_DNA"/>
</dbReference>
<evidence type="ECO:0000313" key="1">
    <source>
        <dbReference type="EMBL" id="MCZ4091947.1"/>
    </source>
</evidence>
<comment type="caution">
    <text evidence="1">The sequence shown here is derived from an EMBL/GenBank/DDBJ whole genome shotgun (WGS) entry which is preliminary data.</text>
</comment>
<organism evidence="1 2">
    <name type="scientific">Sinorhizobium psoraleae</name>
    <dbReference type="NCBI Taxonomy" id="520838"/>
    <lineage>
        <taxon>Bacteria</taxon>
        <taxon>Pseudomonadati</taxon>
        <taxon>Pseudomonadota</taxon>
        <taxon>Alphaproteobacteria</taxon>
        <taxon>Hyphomicrobiales</taxon>
        <taxon>Rhizobiaceae</taxon>
        <taxon>Sinorhizobium/Ensifer group</taxon>
        <taxon>Sinorhizobium</taxon>
    </lineage>
</organism>
<dbReference type="Proteomes" id="UP001079430">
    <property type="component" value="Unassembled WGS sequence"/>
</dbReference>
<protein>
    <submittedName>
        <fullName evidence="1">TrpE operon leader peptide TrpLE</fullName>
    </submittedName>
</protein>
<gene>
    <name evidence="1" type="primary">trpLE</name>
    <name evidence="1" type="ORF">O3W52_18290</name>
</gene>
<name>A0ABT4KLZ5_9HYPH</name>
<keyword evidence="2" id="KW-1185">Reference proteome</keyword>
<evidence type="ECO:0000313" key="2">
    <source>
        <dbReference type="Proteomes" id="UP001079430"/>
    </source>
</evidence>
<dbReference type="RefSeq" id="WP_184108869.1">
    <property type="nucleotide sequence ID" value="NZ_JABEKV010000001.1"/>
</dbReference>